<evidence type="ECO:0000256" key="4">
    <source>
        <dbReference type="ARBA" id="ARBA00022622"/>
    </source>
</evidence>
<keyword evidence="5 10" id="KW-0732">Signal</keyword>
<dbReference type="AlphaFoldDB" id="A0A8V0ZMS7"/>
<dbReference type="PANTHER" id="PTHR15902">
    <property type="entry name" value="NEURITIN-RELATED"/>
    <property type="match status" value="1"/>
</dbReference>
<dbReference type="FunCoup" id="A0A8V0ZMS7">
    <property type="interactions" value="10"/>
</dbReference>
<evidence type="ECO:0000313" key="11">
    <source>
        <dbReference type="Ensembl" id="ENSGALP00010032123.1"/>
    </source>
</evidence>
<evidence type="ECO:0000256" key="3">
    <source>
        <dbReference type="ARBA" id="ARBA00022475"/>
    </source>
</evidence>
<reference evidence="11" key="1">
    <citation type="submission" date="2020-11" db="EMBL/GenBank/DDBJ databases">
        <title>Gallus gallus (Chicken) genome, bGalGal1, GRCg7b, maternal haplotype autosomes + Z &amp; W.</title>
        <authorList>
            <person name="Warren W."/>
            <person name="Formenti G."/>
            <person name="Fedrigo O."/>
            <person name="Haase B."/>
            <person name="Mountcastle J."/>
            <person name="Balacco J."/>
            <person name="Tracey A."/>
            <person name="Schneider V."/>
            <person name="Okimoto R."/>
            <person name="Cheng H."/>
            <person name="Hawken R."/>
            <person name="Howe K."/>
            <person name="Jarvis E.D."/>
        </authorList>
    </citation>
    <scope>NUCLEOTIDE SEQUENCE [LARGE SCALE GENOMIC DNA]</scope>
    <source>
        <strain evidence="11">Broiler</strain>
    </source>
</reference>
<dbReference type="OrthoDB" id="9929715at2759"/>
<proteinExistence type="inferred from homology"/>
<dbReference type="GO" id="GO:1990138">
    <property type="term" value="P:neuron projection extension"/>
    <property type="evidence" value="ECO:0000318"/>
    <property type="project" value="GO_Central"/>
</dbReference>
<organism evidence="11 12">
    <name type="scientific">Gallus gallus</name>
    <name type="common">Chicken</name>
    <dbReference type="NCBI Taxonomy" id="9031"/>
    <lineage>
        <taxon>Eukaryota</taxon>
        <taxon>Metazoa</taxon>
        <taxon>Chordata</taxon>
        <taxon>Craniata</taxon>
        <taxon>Vertebrata</taxon>
        <taxon>Euteleostomi</taxon>
        <taxon>Archelosauria</taxon>
        <taxon>Archosauria</taxon>
        <taxon>Dinosauria</taxon>
        <taxon>Saurischia</taxon>
        <taxon>Theropoda</taxon>
        <taxon>Coelurosauria</taxon>
        <taxon>Aves</taxon>
        <taxon>Neognathae</taxon>
        <taxon>Galloanserae</taxon>
        <taxon>Galliformes</taxon>
        <taxon>Phasianidae</taxon>
        <taxon>Phasianinae</taxon>
        <taxon>Gallus</taxon>
    </lineage>
</organism>
<feature type="region of interest" description="Disordered" evidence="9">
    <location>
        <begin position="230"/>
        <end position="252"/>
    </location>
</feature>
<dbReference type="Ensembl" id="ENSGALT00010053300.1">
    <property type="protein sequence ID" value="ENSGALP00010032123.1"/>
    <property type="gene ID" value="ENSGALG00010021924.1"/>
</dbReference>
<evidence type="ECO:0000256" key="8">
    <source>
        <dbReference type="ARBA" id="ARBA00023288"/>
    </source>
</evidence>
<protein>
    <submittedName>
        <fullName evidence="11">Neuritin 1 like</fullName>
    </submittedName>
</protein>
<evidence type="ECO:0000256" key="10">
    <source>
        <dbReference type="SAM" id="SignalP"/>
    </source>
</evidence>
<dbReference type="GeneTree" id="ENSGT00530000063853"/>
<dbReference type="GO" id="GO:0005886">
    <property type="term" value="C:plasma membrane"/>
    <property type="evidence" value="ECO:0000318"/>
    <property type="project" value="GO_Central"/>
</dbReference>
<keyword evidence="3" id="KW-1003">Cell membrane</keyword>
<accession>A0A8V0ZMS7</accession>
<sequence>MGCGCGRLLGVVCPLLLLLLLHVAPQNHKGWKRPLRSPNPPSLCPTSPPLQTQRFPCFAACMLGPRTRCRLRWVLPRREPSGCYLVVGAQLHPSAPRSRRSGAHQHGREVQHHLQGLRWLPHQPGGQHGAERAAAAGRGGGGGWPGGAGVGHHLQVSGSRPRPPMLGAATAASLMPTPTCRSWDEFHACASGVLSRCPEEAAAIWESLRQESRKIQFQGNLQELCSARGRLASAQGSPPAETNQATLRGSAPPGHPGILPLLALVLLGAWA</sequence>
<keyword evidence="8" id="KW-0449">Lipoprotein</keyword>
<evidence type="ECO:0000256" key="2">
    <source>
        <dbReference type="ARBA" id="ARBA00008377"/>
    </source>
</evidence>
<reference evidence="11" key="2">
    <citation type="submission" date="2025-08" db="UniProtKB">
        <authorList>
            <consortium name="Ensembl"/>
        </authorList>
    </citation>
    <scope>IDENTIFICATION</scope>
    <source>
        <strain evidence="11">broiler</strain>
    </source>
</reference>
<gene>
    <name evidence="11" type="primary">NRN1L</name>
</gene>
<evidence type="ECO:0000256" key="5">
    <source>
        <dbReference type="ARBA" id="ARBA00022729"/>
    </source>
</evidence>
<evidence type="ECO:0000256" key="1">
    <source>
        <dbReference type="ARBA" id="ARBA00004609"/>
    </source>
</evidence>
<keyword evidence="6" id="KW-0472">Membrane</keyword>
<evidence type="ECO:0000256" key="9">
    <source>
        <dbReference type="SAM" id="MobiDB-lite"/>
    </source>
</evidence>
<dbReference type="GO" id="GO:0098552">
    <property type="term" value="C:side of membrane"/>
    <property type="evidence" value="ECO:0007669"/>
    <property type="project" value="UniProtKB-KW"/>
</dbReference>
<feature type="chain" id="PRO_5036452494" evidence="10">
    <location>
        <begin position="26"/>
        <end position="271"/>
    </location>
</feature>
<feature type="compositionally biased region" description="Polar residues" evidence="9">
    <location>
        <begin position="234"/>
        <end position="247"/>
    </location>
</feature>
<keyword evidence="7" id="KW-0325">Glycoprotein</keyword>
<name>A0A8V0ZMS7_CHICK</name>
<dbReference type="PANTHER" id="PTHR15902:SF2">
    <property type="entry name" value="NEURITIN-LIKE PROTEIN"/>
    <property type="match status" value="1"/>
</dbReference>
<dbReference type="Pfam" id="PF15056">
    <property type="entry name" value="NRN1"/>
    <property type="match status" value="1"/>
</dbReference>
<feature type="region of interest" description="Disordered" evidence="9">
    <location>
        <begin position="123"/>
        <end position="162"/>
    </location>
</feature>
<keyword evidence="4" id="KW-0336">GPI-anchor</keyword>
<dbReference type="Proteomes" id="UP000000539">
    <property type="component" value="Chromosome 11"/>
</dbReference>
<evidence type="ECO:0000256" key="7">
    <source>
        <dbReference type="ARBA" id="ARBA00023180"/>
    </source>
</evidence>
<evidence type="ECO:0000313" key="12">
    <source>
        <dbReference type="Proteomes" id="UP000000539"/>
    </source>
</evidence>
<keyword evidence="12" id="KW-1185">Reference proteome</keyword>
<reference evidence="11" key="3">
    <citation type="submission" date="2025-09" db="UniProtKB">
        <authorList>
            <consortium name="Ensembl"/>
        </authorList>
    </citation>
    <scope>IDENTIFICATION</scope>
    <source>
        <strain evidence="11">broiler</strain>
    </source>
</reference>
<feature type="signal peptide" evidence="10">
    <location>
        <begin position="1"/>
        <end position="25"/>
    </location>
</feature>
<evidence type="ECO:0000256" key="6">
    <source>
        <dbReference type="ARBA" id="ARBA00023136"/>
    </source>
</evidence>
<comment type="subcellular location">
    <subcellularLocation>
        <location evidence="1">Cell membrane</location>
        <topology evidence="1">Lipid-anchor</topology>
        <topology evidence="1">GPI-anchor</topology>
    </subcellularLocation>
</comment>
<comment type="similarity">
    <text evidence="2">Belongs to the neuritin family.</text>
</comment>
<feature type="compositionally biased region" description="Gly residues" evidence="9">
    <location>
        <begin position="137"/>
        <end position="150"/>
    </location>
</feature>
<dbReference type="InterPro" id="IPR026144">
    <property type="entry name" value="Neuritin_fam"/>
</dbReference>